<organism evidence="2 3">
    <name type="scientific">Aureococcus anophagefferens</name>
    <name type="common">Harmful bloom alga</name>
    <dbReference type="NCBI Taxonomy" id="44056"/>
    <lineage>
        <taxon>Eukaryota</taxon>
        <taxon>Sar</taxon>
        <taxon>Stramenopiles</taxon>
        <taxon>Ochrophyta</taxon>
        <taxon>Pelagophyceae</taxon>
        <taxon>Pelagomonadales</taxon>
        <taxon>Pelagomonadaceae</taxon>
        <taxon>Aureococcus</taxon>
    </lineage>
</organism>
<dbReference type="Proteomes" id="UP001363151">
    <property type="component" value="Unassembled WGS sequence"/>
</dbReference>
<keyword evidence="3" id="KW-1185">Reference proteome</keyword>
<feature type="compositionally biased region" description="Basic residues" evidence="1">
    <location>
        <begin position="55"/>
        <end position="77"/>
    </location>
</feature>
<proteinExistence type="predicted"/>
<evidence type="ECO:0000256" key="1">
    <source>
        <dbReference type="SAM" id="MobiDB-lite"/>
    </source>
</evidence>
<gene>
    <name evidence="2" type="ORF">SO694_0000172</name>
</gene>
<evidence type="ECO:0000313" key="3">
    <source>
        <dbReference type="Proteomes" id="UP001363151"/>
    </source>
</evidence>
<reference evidence="2 3" key="1">
    <citation type="submission" date="2024-03" db="EMBL/GenBank/DDBJ databases">
        <title>Aureococcus anophagefferens CCMP1851 and Kratosvirus quantuckense: Draft genome of a second virus-susceptible host strain in the model system.</title>
        <authorList>
            <person name="Chase E."/>
            <person name="Truchon A.R."/>
            <person name="Schepens W."/>
            <person name="Wilhelm S.W."/>
        </authorList>
    </citation>
    <scope>NUCLEOTIDE SEQUENCE [LARGE SCALE GENOMIC DNA]</scope>
    <source>
        <strain evidence="2 3">CCMP1851</strain>
    </source>
</reference>
<name>A0ABR1GC05_AURAN</name>
<accession>A0ABR1GC05</accession>
<dbReference type="EMBL" id="JBBJCI010000035">
    <property type="protein sequence ID" value="KAK7253435.1"/>
    <property type="molecule type" value="Genomic_DNA"/>
</dbReference>
<sequence length="102" mass="11369">MRVRATRSKSQRRPAIVVAMANRGGGDAAHAAASSRPTPRCARPAAGTSWGGRTRAPRTRNRRSRRRARLGRKRVIQRRFNGSLPRTRVPENASTLRERTEG</sequence>
<comment type="caution">
    <text evidence="2">The sequence shown here is derived from an EMBL/GenBank/DDBJ whole genome shotgun (WGS) entry which is preliminary data.</text>
</comment>
<feature type="region of interest" description="Disordered" evidence="1">
    <location>
        <begin position="22"/>
        <end position="102"/>
    </location>
</feature>
<protein>
    <submittedName>
        <fullName evidence="2">Uncharacterized protein</fullName>
    </submittedName>
</protein>
<evidence type="ECO:0000313" key="2">
    <source>
        <dbReference type="EMBL" id="KAK7253435.1"/>
    </source>
</evidence>